<dbReference type="PANTHER" id="PTHR31001">
    <property type="entry name" value="UNCHARACTERIZED TRANSCRIPTIONAL REGULATORY PROTEIN"/>
    <property type="match status" value="1"/>
</dbReference>
<feature type="compositionally biased region" description="Acidic residues" evidence="4">
    <location>
        <begin position="177"/>
        <end position="195"/>
    </location>
</feature>
<dbReference type="GO" id="GO:0006351">
    <property type="term" value="P:DNA-templated transcription"/>
    <property type="evidence" value="ECO:0007669"/>
    <property type="project" value="InterPro"/>
</dbReference>
<dbReference type="EMBL" id="MU032350">
    <property type="protein sequence ID" value="KAF3762271.1"/>
    <property type="molecule type" value="Genomic_DNA"/>
</dbReference>
<sequence length="656" mass="71605">MTPTASSSTVPPESSAGQQEAHALSCINCRQRKVKCAKVYPCPHCVRGGLECIFPSRKKDRAPRRNRNHELLNRLAKLEAIVGQADSSSTASLGQQQQSDGAGPAVATMTTAATTANSTGLTAARLREMELRNPQKRCPIVEPASRDDPAAKYVSGEFWANLSTEVEGIKAALEMPSDTDEEDNDEGGGEGDDSLSPDTHADFAVSAAMFGNPHAASNRPRHPPPERIKKLREHYFHTVDPLLKILHRPTVERQLDVFIVNPEDNPPSPQVEALWFAIYFAAVTSLSPARCVETLGEERALLVAEYRQGVEVALARADFLNSTSLETLQALTIYDACLRSHTRSRASWALLALVCRLSQASGLQRDGNGSAFPPYEAEMRRRLWAQVIVLDVRASQDRGTEPMILEETFNTIPPSNIDDADFGPDTTVPVPQLARGPAAGADDPSSSAGATAAGGHGAQTNLTSFPPQQGYIAAQASEEDVLERIKALEAQFVAPALSRPDHFPAVMAAAVVRLTTLIIWLTIQYPFSMRQPTIKPRVSREHMLQTAVSILDLAASGPATAGTGISEAEWRDRFAWWQDGYVQWHAIAVALAELCVQTAGPLVDRSWITVEKALAVWSEKVADSKRGALWRPIRKLLRKAREKRAEAQLRRLRLHG</sequence>
<dbReference type="CDD" id="cd00067">
    <property type="entry name" value="GAL4"/>
    <property type="match status" value="1"/>
</dbReference>
<dbReference type="InterPro" id="IPR050613">
    <property type="entry name" value="Sec_Metabolite_Reg"/>
</dbReference>
<proteinExistence type="predicted"/>
<evidence type="ECO:0000256" key="3">
    <source>
        <dbReference type="ARBA" id="ARBA00023242"/>
    </source>
</evidence>
<dbReference type="PROSITE" id="PS00463">
    <property type="entry name" value="ZN2_CY6_FUNGAL_1"/>
    <property type="match status" value="1"/>
</dbReference>
<reference evidence="6" key="1">
    <citation type="journal article" date="2020" name="Phytopathology">
        <title>Genome sequence of the chestnut blight fungus Cryphonectria parasitica EP155: A fundamental resource for an archetypical invasive plant pathogen.</title>
        <authorList>
            <person name="Crouch J.A."/>
            <person name="Dawe A."/>
            <person name="Aerts A."/>
            <person name="Barry K."/>
            <person name="Churchill A.C.L."/>
            <person name="Grimwood J."/>
            <person name="Hillman B."/>
            <person name="Milgroom M.G."/>
            <person name="Pangilinan J."/>
            <person name="Smith M."/>
            <person name="Salamov A."/>
            <person name="Schmutz J."/>
            <person name="Yadav J."/>
            <person name="Grigoriev I.V."/>
            <person name="Nuss D."/>
        </authorList>
    </citation>
    <scope>NUCLEOTIDE SEQUENCE</scope>
    <source>
        <strain evidence="6">EP155</strain>
    </source>
</reference>
<comment type="caution">
    <text evidence="6">The sequence shown here is derived from an EMBL/GenBank/DDBJ whole genome shotgun (WGS) entry which is preliminary data.</text>
</comment>
<comment type="subcellular location">
    <subcellularLocation>
        <location evidence="1">Nucleus</location>
    </subcellularLocation>
</comment>
<feature type="non-terminal residue" evidence="6">
    <location>
        <position position="656"/>
    </location>
</feature>
<evidence type="ECO:0000256" key="1">
    <source>
        <dbReference type="ARBA" id="ARBA00004123"/>
    </source>
</evidence>
<dbReference type="GO" id="GO:0000981">
    <property type="term" value="F:DNA-binding transcription factor activity, RNA polymerase II-specific"/>
    <property type="evidence" value="ECO:0007669"/>
    <property type="project" value="InterPro"/>
</dbReference>
<evidence type="ECO:0000256" key="4">
    <source>
        <dbReference type="SAM" id="MobiDB-lite"/>
    </source>
</evidence>
<keyword evidence="3" id="KW-0539">Nucleus</keyword>
<evidence type="ECO:0000313" key="6">
    <source>
        <dbReference type="EMBL" id="KAF3762271.1"/>
    </source>
</evidence>
<feature type="compositionally biased region" description="Low complexity" evidence="4">
    <location>
        <begin position="436"/>
        <end position="451"/>
    </location>
</feature>
<dbReference type="AlphaFoldDB" id="A0A9P4XWN4"/>
<feature type="domain" description="Zn(2)-C6 fungal-type" evidence="5">
    <location>
        <begin position="25"/>
        <end position="54"/>
    </location>
</feature>
<dbReference type="PANTHER" id="PTHR31001:SF50">
    <property type="entry name" value="ZN(II)2CYS6 TRANSCRIPTION FACTOR (EUROFUNG)"/>
    <property type="match status" value="1"/>
</dbReference>
<keyword evidence="2" id="KW-0479">Metal-binding</keyword>
<dbReference type="SUPFAM" id="SSF57701">
    <property type="entry name" value="Zn2/Cys6 DNA-binding domain"/>
    <property type="match status" value="1"/>
</dbReference>
<dbReference type="Proteomes" id="UP000803844">
    <property type="component" value="Unassembled WGS sequence"/>
</dbReference>
<dbReference type="InterPro" id="IPR001138">
    <property type="entry name" value="Zn2Cys6_DnaBD"/>
</dbReference>
<dbReference type="PROSITE" id="PS50048">
    <property type="entry name" value="ZN2_CY6_FUNGAL_2"/>
    <property type="match status" value="1"/>
</dbReference>
<evidence type="ECO:0000259" key="5">
    <source>
        <dbReference type="PROSITE" id="PS50048"/>
    </source>
</evidence>
<name>A0A9P4XWN4_CRYP1</name>
<keyword evidence="7" id="KW-1185">Reference proteome</keyword>
<accession>A0A9P4XWN4</accession>
<dbReference type="CDD" id="cd12148">
    <property type="entry name" value="fungal_TF_MHR"/>
    <property type="match status" value="1"/>
</dbReference>
<dbReference type="InterPro" id="IPR036864">
    <property type="entry name" value="Zn2-C6_fun-type_DNA-bd_sf"/>
</dbReference>
<dbReference type="SMART" id="SM00066">
    <property type="entry name" value="GAL4"/>
    <property type="match status" value="1"/>
</dbReference>
<dbReference type="GeneID" id="63835534"/>
<dbReference type="GO" id="GO:0003677">
    <property type="term" value="F:DNA binding"/>
    <property type="evidence" value="ECO:0007669"/>
    <property type="project" value="InterPro"/>
</dbReference>
<dbReference type="Pfam" id="PF00172">
    <property type="entry name" value="Zn_clus"/>
    <property type="match status" value="1"/>
</dbReference>
<gene>
    <name evidence="6" type="ORF">M406DRAFT_280316</name>
</gene>
<organism evidence="6 7">
    <name type="scientific">Cryphonectria parasitica (strain ATCC 38755 / EP155)</name>
    <dbReference type="NCBI Taxonomy" id="660469"/>
    <lineage>
        <taxon>Eukaryota</taxon>
        <taxon>Fungi</taxon>
        <taxon>Dikarya</taxon>
        <taxon>Ascomycota</taxon>
        <taxon>Pezizomycotina</taxon>
        <taxon>Sordariomycetes</taxon>
        <taxon>Sordariomycetidae</taxon>
        <taxon>Diaporthales</taxon>
        <taxon>Cryphonectriaceae</taxon>
        <taxon>Cryphonectria-Endothia species complex</taxon>
        <taxon>Cryphonectria</taxon>
    </lineage>
</organism>
<dbReference type="Pfam" id="PF04082">
    <property type="entry name" value="Fungal_trans"/>
    <property type="match status" value="1"/>
</dbReference>
<dbReference type="RefSeq" id="XP_040773250.1">
    <property type="nucleotide sequence ID" value="XM_040918405.1"/>
</dbReference>
<dbReference type="InterPro" id="IPR007219">
    <property type="entry name" value="XnlR_reg_dom"/>
</dbReference>
<feature type="region of interest" description="Disordered" evidence="4">
    <location>
        <begin position="407"/>
        <end position="465"/>
    </location>
</feature>
<protein>
    <recommendedName>
        <fullName evidence="5">Zn(2)-C6 fungal-type domain-containing protein</fullName>
    </recommendedName>
</protein>
<feature type="region of interest" description="Disordered" evidence="4">
    <location>
        <begin position="176"/>
        <end position="199"/>
    </location>
</feature>
<dbReference type="OrthoDB" id="435881at2759"/>
<evidence type="ECO:0000313" key="7">
    <source>
        <dbReference type="Proteomes" id="UP000803844"/>
    </source>
</evidence>
<dbReference type="GO" id="GO:0005634">
    <property type="term" value="C:nucleus"/>
    <property type="evidence" value="ECO:0007669"/>
    <property type="project" value="UniProtKB-SubCell"/>
</dbReference>
<dbReference type="GO" id="GO:0008270">
    <property type="term" value="F:zinc ion binding"/>
    <property type="evidence" value="ECO:0007669"/>
    <property type="project" value="InterPro"/>
</dbReference>
<dbReference type="SMART" id="SM00906">
    <property type="entry name" value="Fungal_trans"/>
    <property type="match status" value="1"/>
</dbReference>
<dbReference type="Gene3D" id="4.10.240.10">
    <property type="entry name" value="Zn(2)-C6 fungal-type DNA-binding domain"/>
    <property type="match status" value="1"/>
</dbReference>
<evidence type="ECO:0000256" key="2">
    <source>
        <dbReference type="ARBA" id="ARBA00022723"/>
    </source>
</evidence>